<dbReference type="EC" id="2.7.7.65" evidence="1"/>
<sequence>MITGALLAAGVFLTVAAVLLDVRQDAWDRVRDASANLTLAVERDLSSEIRAIDLTLRAVAGLMARTGFEHSSADLREALVLERLSSSRYLDAVVILDEHGDAMFDTRQHILPTTVNFSEQDVFAAHRDRPDVGLFISAPYPSRLVDRLWTIGVSRRLSYPNGNFAGVVLAAVQVQDLQAAFEGMRLGSRGTMTLIREDGVVLARNPADARLLGRDLGSAGPVRQMQLARSGQFLAVAAIDGVERFYTYRHLDGAPLIFNVALAVSDIYDSWWRKAALISGLTGILVIAMLTMVIRLHRELARRKDAELATRRSETSFRLLAENSSDMVSHIDLVGRRLYVSPAAAEIFARPLEELMGRAALDDVAPEDRTFVQNSFRRLWRGERTITFEARILRPDGEQVWIEASARPLLNDATGKPEGYVTVARDVTDRKLAEARLTALARTDALTDLANRRVFDEALDREWHRARRNEAPLSLLLIDADRFKLFNDSYGHLAGDACLQRLADAAAEIGRRPADVVARYGGEEFAILLPKTGAADAGLLAEGLRAHIETLALPHEANPPAGVVTVSIGVATACPWPAPDCTPVALVAAADASLYRAKQSGRNRVVAAPDTVPMGSVR</sequence>
<dbReference type="RefSeq" id="WP_211852110.1">
    <property type="nucleotide sequence ID" value="NZ_JAAGBB010000008.1"/>
</dbReference>
<keyword evidence="3" id="KW-0472">Membrane</keyword>
<evidence type="ECO:0000256" key="2">
    <source>
        <dbReference type="ARBA" id="ARBA00034247"/>
    </source>
</evidence>
<feature type="domain" description="GGDEF" evidence="6">
    <location>
        <begin position="471"/>
        <end position="610"/>
    </location>
</feature>
<evidence type="ECO:0000259" key="4">
    <source>
        <dbReference type="PROSITE" id="PS50112"/>
    </source>
</evidence>
<dbReference type="PANTHER" id="PTHR45138">
    <property type="entry name" value="REGULATORY COMPONENTS OF SENSORY TRANSDUCTION SYSTEM"/>
    <property type="match status" value="1"/>
</dbReference>
<dbReference type="Gene3D" id="3.30.70.270">
    <property type="match status" value="1"/>
</dbReference>
<gene>
    <name evidence="7" type="ORF">GXW71_08790</name>
</gene>
<reference evidence="8" key="1">
    <citation type="journal article" date="2021" name="Syst. Appl. Microbiol.">
        <title>Roseomonas hellenica sp. nov., isolated from roots of wild-growing Alkanna tinctoria.</title>
        <authorList>
            <person name="Rat A."/>
            <person name="Naranjo H.D."/>
            <person name="Lebbe L."/>
            <person name="Cnockaert M."/>
            <person name="Krigas N."/>
            <person name="Grigoriadou K."/>
            <person name="Maloupa E."/>
            <person name="Willems A."/>
        </authorList>
    </citation>
    <scope>NUCLEOTIDE SEQUENCE [LARGE SCALE GENOMIC DNA]</scope>
    <source>
        <strain evidence="8">LMG 31523</strain>
    </source>
</reference>
<dbReference type="PROSITE" id="PS50113">
    <property type="entry name" value="PAC"/>
    <property type="match status" value="1"/>
</dbReference>
<evidence type="ECO:0000256" key="1">
    <source>
        <dbReference type="ARBA" id="ARBA00012528"/>
    </source>
</evidence>
<organism evidence="7 8">
    <name type="scientific">Plastoroseomonas hellenica</name>
    <dbReference type="NCBI Taxonomy" id="2687306"/>
    <lineage>
        <taxon>Bacteria</taxon>
        <taxon>Pseudomonadati</taxon>
        <taxon>Pseudomonadota</taxon>
        <taxon>Alphaproteobacteria</taxon>
        <taxon>Acetobacterales</taxon>
        <taxon>Acetobacteraceae</taxon>
        <taxon>Plastoroseomonas</taxon>
    </lineage>
</organism>
<feature type="domain" description="PAC" evidence="5">
    <location>
        <begin position="386"/>
        <end position="439"/>
    </location>
</feature>
<dbReference type="InterPro" id="IPR000700">
    <property type="entry name" value="PAS-assoc_C"/>
</dbReference>
<dbReference type="NCBIfam" id="TIGR00229">
    <property type="entry name" value="sensory_box"/>
    <property type="match status" value="1"/>
</dbReference>
<dbReference type="Pfam" id="PF00990">
    <property type="entry name" value="GGDEF"/>
    <property type="match status" value="1"/>
</dbReference>
<evidence type="ECO:0000259" key="6">
    <source>
        <dbReference type="PROSITE" id="PS50887"/>
    </source>
</evidence>
<dbReference type="InterPro" id="IPR013656">
    <property type="entry name" value="PAS_4"/>
</dbReference>
<dbReference type="NCBIfam" id="TIGR00254">
    <property type="entry name" value="GGDEF"/>
    <property type="match status" value="1"/>
</dbReference>
<dbReference type="Pfam" id="PF08448">
    <property type="entry name" value="PAS_4"/>
    <property type="match status" value="1"/>
</dbReference>
<dbReference type="InterPro" id="IPR000014">
    <property type="entry name" value="PAS"/>
</dbReference>
<dbReference type="InterPro" id="IPR035965">
    <property type="entry name" value="PAS-like_dom_sf"/>
</dbReference>
<keyword evidence="3" id="KW-0812">Transmembrane</keyword>
<proteinExistence type="predicted"/>
<dbReference type="Pfam" id="PF22588">
    <property type="entry name" value="dCache_1_like"/>
    <property type="match status" value="1"/>
</dbReference>
<dbReference type="CDD" id="cd12914">
    <property type="entry name" value="PDC1_DGC_like"/>
    <property type="match status" value="1"/>
</dbReference>
<dbReference type="InterPro" id="IPR054327">
    <property type="entry name" value="His-kinase-like_sensor"/>
</dbReference>
<dbReference type="InterPro" id="IPR000160">
    <property type="entry name" value="GGDEF_dom"/>
</dbReference>
<evidence type="ECO:0000313" key="7">
    <source>
        <dbReference type="EMBL" id="MBR0664449.1"/>
    </source>
</evidence>
<dbReference type="InterPro" id="IPR001610">
    <property type="entry name" value="PAC"/>
</dbReference>
<dbReference type="SMART" id="SM00086">
    <property type="entry name" value="PAC"/>
    <property type="match status" value="1"/>
</dbReference>
<dbReference type="Proteomes" id="UP001196870">
    <property type="component" value="Unassembled WGS sequence"/>
</dbReference>
<dbReference type="PANTHER" id="PTHR45138:SF9">
    <property type="entry name" value="DIGUANYLATE CYCLASE DGCM-RELATED"/>
    <property type="match status" value="1"/>
</dbReference>
<dbReference type="CDD" id="cd12915">
    <property type="entry name" value="PDC2_DGC_like"/>
    <property type="match status" value="1"/>
</dbReference>
<keyword evidence="3" id="KW-1133">Transmembrane helix</keyword>
<dbReference type="InterPro" id="IPR050469">
    <property type="entry name" value="Diguanylate_Cyclase"/>
</dbReference>
<dbReference type="PROSITE" id="PS50112">
    <property type="entry name" value="PAS"/>
    <property type="match status" value="1"/>
</dbReference>
<evidence type="ECO:0000259" key="5">
    <source>
        <dbReference type="PROSITE" id="PS50113"/>
    </source>
</evidence>
<dbReference type="SMART" id="SM00091">
    <property type="entry name" value="PAS"/>
    <property type="match status" value="1"/>
</dbReference>
<dbReference type="InterPro" id="IPR043128">
    <property type="entry name" value="Rev_trsase/Diguanyl_cyclase"/>
</dbReference>
<name>A0ABS5EW06_9PROT</name>
<protein>
    <recommendedName>
        <fullName evidence="1">diguanylate cyclase</fullName>
        <ecNumber evidence="1">2.7.7.65</ecNumber>
    </recommendedName>
</protein>
<dbReference type="PROSITE" id="PS50887">
    <property type="entry name" value="GGDEF"/>
    <property type="match status" value="1"/>
</dbReference>
<dbReference type="CDD" id="cd01949">
    <property type="entry name" value="GGDEF"/>
    <property type="match status" value="1"/>
</dbReference>
<evidence type="ECO:0000256" key="3">
    <source>
        <dbReference type="SAM" id="Phobius"/>
    </source>
</evidence>
<feature type="transmembrane region" description="Helical" evidence="3">
    <location>
        <begin position="275"/>
        <end position="294"/>
    </location>
</feature>
<evidence type="ECO:0000313" key="8">
    <source>
        <dbReference type="Proteomes" id="UP001196870"/>
    </source>
</evidence>
<dbReference type="SMART" id="SM00267">
    <property type="entry name" value="GGDEF"/>
    <property type="match status" value="1"/>
</dbReference>
<dbReference type="Gene3D" id="3.30.450.20">
    <property type="entry name" value="PAS domain"/>
    <property type="match status" value="3"/>
</dbReference>
<feature type="domain" description="PAS" evidence="4">
    <location>
        <begin position="313"/>
        <end position="383"/>
    </location>
</feature>
<keyword evidence="8" id="KW-1185">Reference proteome</keyword>
<dbReference type="CDD" id="cd00130">
    <property type="entry name" value="PAS"/>
    <property type="match status" value="1"/>
</dbReference>
<dbReference type="EMBL" id="JAAGBB010000008">
    <property type="protein sequence ID" value="MBR0664449.1"/>
    <property type="molecule type" value="Genomic_DNA"/>
</dbReference>
<dbReference type="InterPro" id="IPR029787">
    <property type="entry name" value="Nucleotide_cyclase"/>
</dbReference>
<dbReference type="SUPFAM" id="SSF55073">
    <property type="entry name" value="Nucleotide cyclase"/>
    <property type="match status" value="1"/>
</dbReference>
<accession>A0ABS5EW06</accession>
<comment type="catalytic activity">
    <reaction evidence="2">
        <text>2 GTP = 3',3'-c-di-GMP + 2 diphosphate</text>
        <dbReference type="Rhea" id="RHEA:24898"/>
        <dbReference type="ChEBI" id="CHEBI:33019"/>
        <dbReference type="ChEBI" id="CHEBI:37565"/>
        <dbReference type="ChEBI" id="CHEBI:58805"/>
        <dbReference type="EC" id="2.7.7.65"/>
    </reaction>
</comment>
<dbReference type="SUPFAM" id="SSF55785">
    <property type="entry name" value="PYP-like sensor domain (PAS domain)"/>
    <property type="match status" value="1"/>
</dbReference>
<comment type="caution">
    <text evidence="7">The sequence shown here is derived from an EMBL/GenBank/DDBJ whole genome shotgun (WGS) entry which is preliminary data.</text>
</comment>